<reference evidence="4 5" key="1">
    <citation type="submission" date="2020-07" db="EMBL/GenBank/DDBJ databases">
        <title>Sequencing the genomes of 1000 actinobacteria strains.</title>
        <authorList>
            <person name="Klenk H.-P."/>
        </authorList>
    </citation>
    <scope>NUCLEOTIDE SEQUENCE [LARGE SCALE GENOMIC DNA]</scope>
    <source>
        <strain evidence="4 5">DSM 19087</strain>
    </source>
</reference>
<organism evidence="3 6">
    <name type="scientific">Aeromicrobium tamlense</name>
    <dbReference type="NCBI Taxonomy" id="375541"/>
    <lineage>
        <taxon>Bacteria</taxon>
        <taxon>Bacillati</taxon>
        <taxon>Actinomycetota</taxon>
        <taxon>Actinomycetes</taxon>
        <taxon>Propionibacteriales</taxon>
        <taxon>Nocardioidaceae</taxon>
        <taxon>Aeromicrobium</taxon>
    </lineage>
</organism>
<dbReference type="Proteomes" id="UP000659061">
    <property type="component" value="Unassembled WGS sequence"/>
</dbReference>
<comment type="caution">
    <text evidence="3">The sequence shown here is derived from an EMBL/GenBank/DDBJ whole genome shotgun (WGS) entry which is preliminary data.</text>
</comment>
<accession>A0A8I0FV21</accession>
<sequence>MARRLAVPLSATLIAGMAGALTMAGAGTANAADVRLSKTFTYNCGVTAGPLDLGRHNLGVAISTTVPTSVRAGQTIPARPVNITLTLPEDLRAATAGLLQGREAAGASTDASLTLTTGGRSTAVRIPSLAAPRTPVPQNVGDKWTIPATGTVPAIKAPANTKHTVALGVPKSFTIAATIYRADESTVPSSLTCTGPSNLALGSIKVPNRAPVVSKKTVKVVTKQKKAKAFVLRARDADGDRLTYKVGKVSKKAGKVRGKGPKFTFVPKKGFKGKTAFYVTVRDGYGGSAKVKVVVTVKK</sequence>
<dbReference type="Proteomes" id="UP000587211">
    <property type="component" value="Unassembled WGS sequence"/>
</dbReference>
<protein>
    <submittedName>
        <fullName evidence="3">Cadherin-like domain-containing protein</fullName>
    </submittedName>
</protein>
<evidence type="ECO:0000259" key="2">
    <source>
        <dbReference type="Pfam" id="PF20611"/>
    </source>
</evidence>
<keyword evidence="1" id="KW-0732">Signal</keyword>
<reference evidence="3" key="2">
    <citation type="submission" date="2020-09" db="EMBL/GenBank/DDBJ databases">
        <title>Novel species in genus Aeromicrobium.</title>
        <authorList>
            <person name="Zhang G."/>
        </authorList>
    </citation>
    <scope>NUCLEOTIDE SEQUENCE</scope>
    <source>
        <strain evidence="3">SSW1-57</strain>
    </source>
</reference>
<evidence type="ECO:0000313" key="4">
    <source>
        <dbReference type="EMBL" id="NYI39815.1"/>
    </source>
</evidence>
<proteinExistence type="predicted"/>
<dbReference type="Pfam" id="PF20611">
    <property type="entry name" value="DUF6801"/>
    <property type="match status" value="1"/>
</dbReference>
<feature type="signal peptide" evidence="1">
    <location>
        <begin position="1"/>
        <end position="31"/>
    </location>
</feature>
<feature type="domain" description="DUF6801" evidence="2">
    <location>
        <begin position="41"/>
        <end position="201"/>
    </location>
</feature>
<dbReference type="InterPro" id="IPR046542">
    <property type="entry name" value="DUF6801"/>
</dbReference>
<dbReference type="Pfam" id="PF17963">
    <property type="entry name" value="Big_9"/>
    <property type="match status" value="1"/>
</dbReference>
<dbReference type="EMBL" id="JACBZN010000001">
    <property type="protein sequence ID" value="NYI39815.1"/>
    <property type="molecule type" value="Genomic_DNA"/>
</dbReference>
<feature type="chain" id="PRO_5034931721" evidence="1">
    <location>
        <begin position="32"/>
        <end position="299"/>
    </location>
</feature>
<evidence type="ECO:0000313" key="3">
    <source>
        <dbReference type="EMBL" id="MBD1269531.1"/>
    </source>
</evidence>
<keyword evidence="5" id="KW-1185">Reference proteome</keyword>
<dbReference type="Gene3D" id="2.60.40.3440">
    <property type="match status" value="1"/>
</dbReference>
<dbReference type="RefSeq" id="WP_179427778.1">
    <property type="nucleotide sequence ID" value="NZ_BAAAMP010000002.1"/>
</dbReference>
<gene>
    <name evidence="4" type="ORF">BJ975_003190</name>
    <name evidence="3" type="ORF">IDH50_04745</name>
</gene>
<evidence type="ECO:0000313" key="5">
    <source>
        <dbReference type="Proteomes" id="UP000587211"/>
    </source>
</evidence>
<dbReference type="EMBL" id="JACWMT010000001">
    <property type="protein sequence ID" value="MBD1269531.1"/>
    <property type="molecule type" value="Genomic_DNA"/>
</dbReference>
<evidence type="ECO:0000313" key="6">
    <source>
        <dbReference type="Proteomes" id="UP000659061"/>
    </source>
</evidence>
<evidence type="ECO:0000256" key="1">
    <source>
        <dbReference type="SAM" id="SignalP"/>
    </source>
</evidence>
<name>A0A8I0FV21_9ACTN</name>
<dbReference type="AlphaFoldDB" id="A0A8I0FV21"/>